<reference evidence="2 3" key="1">
    <citation type="journal article" date="2018" name="PLoS Genet.">
        <title>Population sequencing reveals clonal diversity and ancestral inbreeding in the grapevine cultivar Chardonnay.</title>
        <authorList>
            <person name="Roach M.J."/>
            <person name="Johnson D.L."/>
            <person name="Bohlmann J."/>
            <person name="van Vuuren H.J."/>
            <person name="Jones S.J."/>
            <person name="Pretorius I.S."/>
            <person name="Schmidt S.A."/>
            <person name="Borneman A.R."/>
        </authorList>
    </citation>
    <scope>NUCLEOTIDE SEQUENCE [LARGE SCALE GENOMIC DNA]</scope>
    <source>
        <strain evidence="3">cv. Chardonnay</strain>
        <tissue evidence="2">Leaf</tissue>
    </source>
</reference>
<sequence>MEEAKTMKTPMSSSIKLDKDEKGKSIDSTMYRGMISSLLYLTASRPDIMYSVCLCARFQSYPKESHLSVVKRILKYLKRTMDIGLRISANSGVDPSSFLHVQGFMCEPLSPPTSTLFLALAPFSMAPRQEPLRYFGFQDFFCDDRMASGCVFIQARLFIFGPGILCQVPTFELRIYESKVWPTIPVFEPEEVIQRICGLPDAHWMGKPSAHILIVIYRVFHHIANDDCIYFHKGTIDSNIIHRASFSRPAFTELTYTEIPQPEAPRVLDHAPRMYLSAQINSLGTHIEELVVRIDCIEDRMEHQHEEMMSYLHFCFHFHLHLLSLDD</sequence>
<dbReference type="PANTHER" id="PTHR11439:SF486">
    <property type="entry name" value="RLK (RECEPTOR-LIKE KINASE) PROTEIN, PUTATIVE-RELATED"/>
    <property type="match status" value="1"/>
</dbReference>
<dbReference type="PANTHER" id="PTHR11439">
    <property type="entry name" value="GAG-POL-RELATED RETROTRANSPOSON"/>
    <property type="match status" value="1"/>
</dbReference>
<gene>
    <name evidence="2" type="primary">RE1_2031</name>
    <name evidence="2" type="ORF">CK203_053929</name>
</gene>
<proteinExistence type="predicted"/>
<accession>A0A438H8P3</accession>
<evidence type="ECO:0000256" key="1">
    <source>
        <dbReference type="SAM" id="MobiDB-lite"/>
    </source>
</evidence>
<evidence type="ECO:0000313" key="3">
    <source>
        <dbReference type="Proteomes" id="UP000288805"/>
    </source>
</evidence>
<name>A0A438H8P3_VITVI</name>
<dbReference type="Proteomes" id="UP000288805">
    <property type="component" value="Unassembled WGS sequence"/>
</dbReference>
<organism evidence="2 3">
    <name type="scientific">Vitis vinifera</name>
    <name type="common">Grape</name>
    <dbReference type="NCBI Taxonomy" id="29760"/>
    <lineage>
        <taxon>Eukaryota</taxon>
        <taxon>Viridiplantae</taxon>
        <taxon>Streptophyta</taxon>
        <taxon>Embryophyta</taxon>
        <taxon>Tracheophyta</taxon>
        <taxon>Spermatophyta</taxon>
        <taxon>Magnoliopsida</taxon>
        <taxon>eudicotyledons</taxon>
        <taxon>Gunneridae</taxon>
        <taxon>Pentapetalae</taxon>
        <taxon>rosids</taxon>
        <taxon>Vitales</taxon>
        <taxon>Vitaceae</taxon>
        <taxon>Viteae</taxon>
        <taxon>Vitis</taxon>
    </lineage>
</organism>
<dbReference type="AlphaFoldDB" id="A0A438H8P3"/>
<comment type="caution">
    <text evidence="2">The sequence shown here is derived from an EMBL/GenBank/DDBJ whole genome shotgun (WGS) entry which is preliminary data.</text>
</comment>
<feature type="region of interest" description="Disordered" evidence="1">
    <location>
        <begin position="1"/>
        <end position="20"/>
    </location>
</feature>
<evidence type="ECO:0000313" key="2">
    <source>
        <dbReference type="EMBL" id="RVW80691.1"/>
    </source>
</evidence>
<dbReference type="EMBL" id="QGNW01000262">
    <property type="protein sequence ID" value="RVW80691.1"/>
    <property type="molecule type" value="Genomic_DNA"/>
</dbReference>
<protein>
    <submittedName>
        <fullName evidence="2">Retrovirus-related Pol polyprotein from transposon RE1</fullName>
    </submittedName>
</protein>